<evidence type="ECO:0000313" key="2">
    <source>
        <dbReference type="Proteomes" id="UP000265515"/>
    </source>
</evidence>
<reference evidence="1 2" key="1">
    <citation type="journal article" date="2018" name="Cell">
        <title>The Chara Genome: Secondary Complexity and Implications for Plant Terrestrialization.</title>
        <authorList>
            <person name="Nishiyama T."/>
            <person name="Sakayama H."/>
            <person name="Vries J.D."/>
            <person name="Buschmann H."/>
            <person name="Saint-Marcoux D."/>
            <person name="Ullrich K.K."/>
            <person name="Haas F.B."/>
            <person name="Vanderstraeten L."/>
            <person name="Becker D."/>
            <person name="Lang D."/>
            <person name="Vosolsobe S."/>
            <person name="Rombauts S."/>
            <person name="Wilhelmsson P.K.I."/>
            <person name="Janitza P."/>
            <person name="Kern R."/>
            <person name="Heyl A."/>
            <person name="Rumpler F."/>
            <person name="Villalobos L.I.A.C."/>
            <person name="Clay J.M."/>
            <person name="Skokan R."/>
            <person name="Toyoda A."/>
            <person name="Suzuki Y."/>
            <person name="Kagoshima H."/>
            <person name="Schijlen E."/>
            <person name="Tajeshwar N."/>
            <person name="Catarino B."/>
            <person name="Hetherington A.J."/>
            <person name="Saltykova A."/>
            <person name="Bonnot C."/>
            <person name="Breuninger H."/>
            <person name="Symeonidi A."/>
            <person name="Radhakrishnan G.V."/>
            <person name="Van Nieuwerburgh F."/>
            <person name="Deforce D."/>
            <person name="Chang C."/>
            <person name="Karol K.G."/>
            <person name="Hedrich R."/>
            <person name="Ulvskov P."/>
            <person name="Glockner G."/>
            <person name="Delwiche C.F."/>
            <person name="Petrasek J."/>
            <person name="Van de Peer Y."/>
            <person name="Friml J."/>
            <person name="Beilby M."/>
            <person name="Dolan L."/>
            <person name="Kohara Y."/>
            <person name="Sugano S."/>
            <person name="Fujiyama A."/>
            <person name="Delaux P.-M."/>
            <person name="Quint M."/>
            <person name="TheiBen G."/>
            <person name="Hagemann M."/>
            <person name="Harholt J."/>
            <person name="Dunand C."/>
            <person name="Zachgo S."/>
            <person name="Langdale J."/>
            <person name="Maumus F."/>
            <person name="Straeten D.V.D."/>
            <person name="Gould S.B."/>
            <person name="Rensing S.A."/>
        </authorList>
    </citation>
    <scope>NUCLEOTIDE SEQUENCE [LARGE SCALE GENOMIC DNA]</scope>
    <source>
        <strain evidence="1 2">S276</strain>
    </source>
</reference>
<dbReference type="EMBL" id="BFEA01000228">
    <property type="protein sequence ID" value="GBG75638.1"/>
    <property type="molecule type" value="Genomic_DNA"/>
</dbReference>
<name>A0A388L043_CHABU</name>
<dbReference type="Proteomes" id="UP000265515">
    <property type="component" value="Unassembled WGS sequence"/>
</dbReference>
<dbReference type="AlphaFoldDB" id="A0A388L043"/>
<comment type="caution">
    <text evidence="1">The sequence shown here is derived from an EMBL/GenBank/DDBJ whole genome shotgun (WGS) entry which is preliminary data.</text>
</comment>
<keyword evidence="2" id="KW-1185">Reference proteome</keyword>
<accession>A0A388L043</accession>
<dbReference type="STRING" id="69332.A0A388L043"/>
<protein>
    <submittedName>
        <fullName evidence="1">Uncharacterized protein</fullName>
    </submittedName>
</protein>
<evidence type="ECO:0000313" key="1">
    <source>
        <dbReference type="EMBL" id="GBG75638.1"/>
    </source>
</evidence>
<proteinExistence type="predicted"/>
<dbReference type="Gramene" id="GBG75638">
    <property type="protein sequence ID" value="GBG75638"/>
    <property type="gene ID" value="CBR_g20267"/>
</dbReference>
<organism evidence="1 2">
    <name type="scientific">Chara braunii</name>
    <name type="common">Braun's stonewort</name>
    <dbReference type="NCBI Taxonomy" id="69332"/>
    <lineage>
        <taxon>Eukaryota</taxon>
        <taxon>Viridiplantae</taxon>
        <taxon>Streptophyta</taxon>
        <taxon>Charophyceae</taxon>
        <taxon>Charales</taxon>
        <taxon>Characeae</taxon>
        <taxon>Chara</taxon>
    </lineage>
</organism>
<sequence>MALYATNNNSNPADAEKTKLEIAMMTAQLIAMCNWQQQELQRLAQVIDSNRDQQDGTNRGFHTLFEELDNTDAATPSGEPLVHQPSMRQLEQRIDHVVTTIGDIGTFTEPAMISHQIASLTSSRRTLQQRPSGSVQQHPFKMPNFNIEKFDDYTKQEPLAWWQGCTTELSFREVPDHLKLAALYLNTTGVCQVWVNHLAVKEGVNMDRLHTKLDWDTVEALWKACFIVHDEVARGINKVFQM</sequence>
<gene>
    <name evidence="1" type="ORF">CBR_g20267</name>
</gene>